<organism evidence="1 2">
    <name type="scientific">Nezara viridula</name>
    <name type="common">Southern green stink bug</name>
    <name type="synonym">Cimex viridulus</name>
    <dbReference type="NCBI Taxonomy" id="85310"/>
    <lineage>
        <taxon>Eukaryota</taxon>
        <taxon>Metazoa</taxon>
        <taxon>Ecdysozoa</taxon>
        <taxon>Arthropoda</taxon>
        <taxon>Hexapoda</taxon>
        <taxon>Insecta</taxon>
        <taxon>Pterygota</taxon>
        <taxon>Neoptera</taxon>
        <taxon>Paraneoptera</taxon>
        <taxon>Hemiptera</taxon>
        <taxon>Heteroptera</taxon>
        <taxon>Panheteroptera</taxon>
        <taxon>Pentatomomorpha</taxon>
        <taxon>Pentatomoidea</taxon>
        <taxon>Pentatomidae</taxon>
        <taxon>Pentatominae</taxon>
        <taxon>Nezara</taxon>
    </lineage>
</organism>
<keyword evidence="2" id="KW-1185">Reference proteome</keyword>
<reference evidence="1" key="1">
    <citation type="submission" date="2022-01" db="EMBL/GenBank/DDBJ databases">
        <authorList>
            <person name="King R."/>
        </authorList>
    </citation>
    <scope>NUCLEOTIDE SEQUENCE</scope>
</reference>
<sequence>MFPVRIPGGVLPGAVRAQQQQAKDESEKQKCQVRLEVKPFTRMSVNKQETRSQLVKEYGFQPKRKASVEDGSVLPNKFEPFPRSLYGKPLEEIDNFIYDEEKFSERMKLLLQELNHLLSQENPHAIRCVVGDNRQYLNWSAYLSASTQCGHISGIS</sequence>
<name>A0A9P0H303_NEZVI</name>
<dbReference type="AlphaFoldDB" id="A0A9P0H303"/>
<accession>A0A9P0H303</accession>
<dbReference type="Proteomes" id="UP001152798">
    <property type="component" value="Chromosome 2"/>
</dbReference>
<evidence type="ECO:0000313" key="2">
    <source>
        <dbReference type="Proteomes" id="UP001152798"/>
    </source>
</evidence>
<protein>
    <submittedName>
        <fullName evidence="1">Uncharacterized protein</fullName>
    </submittedName>
</protein>
<evidence type="ECO:0000313" key="1">
    <source>
        <dbReference type="EMBL" id="CAH1393421.1"/>
    </source>
</evidence>
<dbReference type="EMBL" id="OV725078">
    <property type="protein sequence ID" value="CAH1393421.1"/>
    <property type="molecule type" value="Genomic_DNA"/>
</dbReference>
<proteinExistence type="predicted"/>
<dbReference type="OrthoDB" id="6627159at2759"/>
<gene>
    <name evidence="1" type="ORF">NEZAVI_LOCUS4096</name>
</gene>